<dbReference type="Pfam" id="PF03235">
    <property type="entry name" value="GmrSD_N"/>
    <property type="match status" value="1"/>
</dbReference>
<reference evidence="3" key="2">
    <citation type="journal article" date="2021" name="Genome Biol. Evol.">
        <title>Developing a high-quality reference genome for a parasitic bivalve with doubly uniparental inheritance (Bivalvia: Unionida).</title>
        <authorList>
            <person name="Smith C.H."/>
        </authorList>
    </citation>
    <scope>NUCLEOTIDE SEQUENCE</scope>
    <source>
        <strain evidence="3">CHS0354</strain>
        <tissue evidence="3">Mantle</tissue>
    </source>
</reference>
<reference evidence="3" key="1">
    <citation type="journal article" date="2021" name="Genome Biol. Evol.">
        <title>A High-Quality Reference Genome for a Parasitic Bivalve with Doubly Uniparental Inheritance (Bivalvia: Unionida).</title>
        <authorList>
            <person name="Smith C.H."/>
        </authorList>
    </citation>
    <scope>NUCLEOTIDE SEQUENCE</scope>
    <source>
        <strain evidence="3">CHS0354</strain>
    </source>
</reference>
<accession>A0AAE0T7Y8</accession>
<dbReference type="InterPro" id="IPR004919">
    <property type="entry name" value="GmrSD_N"/>
</dbReference>
<evidence type="ECO:0000259" key="1">
    <source>
        <dbReference type="Pfam" id="PF03235"/>
    </source>
</evidence>
<dbReference type="Pfam" id="PF07510">
    <property type="entry name" value="GmrSD_C"/>
    <property type="match status" value="1"/>
</dbReference>
<evidence type="ECO:0000313" key="3">
    <source>
        <dbReference type="EMBL" id="KAK3604853.1"/>
    </source>
</evidence>
<feature type="domain" description="GmrSD restriction endonucleases C-terminal" evidence="2">
    <location>
        <begin position="200"/>
        <end position="338"/>
    </location>
</feature>
<feature type="domain" description="GmrSD restriction endonucleases N-terminal" evidence="1">
    <location>
        <begin position="6"/>
        <end position="159"/>
    </location>
</feature>
<reference evidence="3" key="3">
    <citation type="submission" date="2023-05" db="EMBL/GenBank/DDBJ databases">
        <authorList>
            <person name="Smith C.H."/>
        </authorList>
    </citation>
    <scope>NUCLEOTIDE SEQUENCE</scope>
    <source>
        <strain evidence="3">CHS0354</strain>
        <tissue evidence="3">Mantle</tissue>
    </source>
</reference>
<dbReference type="AlphaFoldDB" id="A0AAE0T7Y8"/>
<evidence type="ECO:0000259" key="2">
    <source>
        <dbReference type="Pfam" id="PF07510"/>
    </source>
</evidence>
<keyword evidence="4" id="KW-1185">Reference proteome</keyword>
<protein>
    <recommendedName>
        <fullName evidence="5">DUF262 domain-containing protein</fullName>
    </recommendedName>
</protein>
<dbReference type="Proteomes" id="UP001195483">
    <property type="component" value="Unassembled WGS sequence"/>
</dbReference>
<evidence type="ECO:0008006" key="5">
    <source>
        <dbReference type="Google" id="ProtNLM"/>
    </source>
</evidence>
<name>A0AAE0T7Y8_9BIVA</name>
<dbReference type="EMBL" id="JAEAOA010000085">
    <property type="protein sequence ID" value="KAK3604853.1"/>
    <property type="molecule type" value="Genomic_DNA"/>
</dbReference>
<proteinExistence type="predicted"/>
<organism evidence="3 4">
    <name type="scientific">Potamilus streckersoni</name>
    <dbReference type="NCBI Taxonomy" id="2493646"/>
    <lineage>
        <taxon>Eukaryota</taxon>
        <taxon>Metazoa</taxon>
        <taxon>Spiralia</taxon>
        <taxon>Lophotrochozoa</taxon>
        <taxon>Mollusca</taxon>
        <taxon>Bivalvia</taxon>
        <taxon>Autobranchia</taxon>
        <taxon>Heteroconchia</taxon>
        <taxon>Palaeoheterodonta</taxon>
        <taxon>Unionida</taxon>
        <taxon>Unionoidea</taxon>
        <taxon>Unionidae</taxon>
        <taxon>Ambleminae</taxon>
        <taxon>Lampsilini</taxon>
        <taxon>Potamilus</taxon>
    </lineage>
</organism>
<comment type="caution">
    <text evidence="3">The sequence shown here is derived from an EMBL/GenBank/DDBJ whole genome shotgun (WGS) entry which is preliminary data.</text>
</comment>
<evidence type="ECO:0000313" key="4">
    <source>
        <dbReference type="Proteomes" id="UP001195483"/>
    </source>
</evidence>
<dbReference type="PANTHER" id="PTHR35149:SF2">
    <property type="entry name" value="DUF262 DOMAIN-CONTAINING PROTEIN"/>
    <property type="match status" value="1"/>
</dbReference>
<dbReference type="InterPro" id="IPR011089">
    <property type="entry name" value="GmrSD_C"/>
</dbReference>
<gene>
    <name evidence="3" type="ORF">CHS0354_000515</name>
</gene>
<sequence length="371" mass="43041">MASIKIRDFFNGRFFEIPKYQRGYAWEVQNIRDLFDDIVESIESDSNHYIGTIVLSKSENDDEKFYVVDGQQRTTTVTLIISKIGEPQNKSQRFLKDAIEEINFKVEQIDDKLKFLKSVEKLEVMEFVENSEGDAIRIFQTVNDRGKPLSNMEKAKSLLIYFSNRKDGDKYPEMERFINSYISSLKEFFENCKTVLERAKDDAKYYKGIYGNRALNHIFITYCEHINGDNDFKIDELKELVSKIPNIEHILSQTPTFDPIALGFENKEDFIDYEHYIGNLTILEKGLNSSVLNKNAIDKIDGYGRSAFVMTKKLGSAIDTSKGFNKSDLQTRTKKIAQYCSDRWWSDKAEDTPETTIKIEEENIDLTKPSH</sequence>
<dbReference type="PANTHER" id="PTHR35149">
    <property type="entry name" value="SLL5132 PROTEIN"/>
    <property type="match status" value="1"/>
</dbReference>